<name>A0A9X3WQY6_9BACI</name>
<comment type="caution">
    <text evidence="2">The sequence shown here is derived from an EMBL/GenBank/DDBJ whole genome shotgun (WGS) entry which is preliminary data.</text>
</comment>
<feature type="transmembrane region" description="Helical" evidence="1">
    <location>
        <begin position="101"/>
        <end position="123"/>
    </location>
</feature>
<feature type="transmembrane region" description="Helical" evidence="1">
    <location>
        <begin position="72"/>
        <end position="95"/>
    </location>
</feature>
<gene>
    <name evidence="2" type="ORF">NC661_15255</name>
</gene>
<proteinExistence type="predicted"/>
<dbReference type="AlphaFoldDB" id="A0A9X3WQY6"/>
<dbReference type="Proteomes" id="UP001145072">
    <property type="component" value="Unassembled WGS sequence"/>
</dbReference>
<evidence type="ECO:0000313" key="3">
    <source>
        <dbReference type="Proteomes" id="UP001145072"/>
    </source>
</evidence>
<evidence type="ECO:0000256" key="1">
    <source>
        <dbReference type="SAM" id="Phobius"/>
    </source>
</evidence>
<feature type="transmembrane region" description="Helical" evidence="1">
    <location>
        <begin position="43"/>
        <end position="65"/>
    </location>
</feature>
<feature type="transmembrane region" description="Helical" evidence="1">
    <location>
        <begin position="171"/>
        <end position="188"/>
    </location>
</feature>
<dbReference type="EMBL" id="JAMQJZ010000013">
    <property type="protein sequence ID" value="MDC3421729.1"/>
    <property type="molecule type" value="Genomic_DNA"/>
</dbReference>
<feature type="transmembrane region" description="Helical" evidence="1">
    <location>
        <begin position="144"/>
        <end position="165"/>
    </location>
</feature>
<keyword evidence="1" id="KW-1133">Transmembrane helix</keyword>
<reference evidence="2" key="1">
    <citation type="submission" date="2022-06" db="EMBL/GenBank/DDBJ databases">
        <title>Aquibacillus sp. a new bacterium isolated from soil saline samples.</title>
        <authorList>
            <person name="Galisteo C."/>
            <person name="De La Haba R."/>
            <person name="Sanchez-Porro C."/>
            <person name="Ventosa A."/>
        </authorList>
    </citation>
    <scope>NUCLEOTIDE SEQUENCE</scope>
    <source>
        <strain evidence="2">JCM 12387</strain>
    </source>
</reference>
<dbReference type="RefSeq" id="WP_259866170.1">
    <property type="nucleotide sequence ID" value="NZ_JAMQJZ010000013.1"/>
</dbReference>
<feature type="transmembrane region" description="Helical" evidence="1">
    <location>
        <begin position="5"/>
        <end position="23"/>
    </location>
</feature>
<dbReference type="PANTHER" id="PTHR40078">
    <property type="entry name" value="INTEGRAL MEMBRANE PROTEIN-RELATED"/>
    <property type="match status" value="1"/>
</dbReference>
<dbReference type="Pfam" id="PF19700">
    <property type="entry name" value="DUF6198"/>
    <property type="match status" value="1"/>
</dbReference>
<sequence length="199" mass="22092">MLKRFVVFFIGIIVVSFGISLTIKADLGAGSWDALNVGLSNTIGFTVGTWVFIVGIILMFVNAWLMQTKPDYLAIFTIFFVGVCIDFWLIIAFGNWDPNNLLLQVILFLIGMILLALGISIYLQAKFPAIPIDKLMIAIQKRTGLNMMISKTIGEVSAFILAFLFGGPIGVGTLLLTFLIGPLVQFFFPRVERTTKRFI</sequence>
<evidence type="ECO:0000313" key="2">
    <source>
        <dbReference type="EMBL" id="MDC3421729.1"/>
    </source>
</evidence>
<organism evidence="2 3">
    <name type="scientific">Aquibacillus koreensis</name>
    <dbReference type="NCBI Taxonomy" id="279446"/>
    <lineage>
        <taxon>Bacteria</taxon>
        <taxon>Bacillati</taxon>
        <taxon>Bacillota</taxon>
        <taxon>Bacilli</taxon>
        <taxon>Bacillales</taxon>
        <taxon>Bacillaceae</taxon>
        <taxon>Aquibacillus</taxon>
    </lineage>
</organism>
<protein>
    <submittedName>
        <fullName evidence="2">Membrane protein</fullName>
    </submittedName>
</protein>
<keyword evidence="3" id="KW-1185">Reference proteome</keyword>
<accession>A0A9X3WQY6</accession>
<dbReference type="PANTHER" id="PTHR40078:SF1">
    <property type="entry name" value="INTEGRAL MEMBRANE PROTEIN"/>
    <property type="match status" value="1"/>
</dbReference>
<keyword evidence="1" id="KW-0472">Membrane</keyword>
<keyword evidence="1" id="KW-0812">Transmembrane</keyword>
<dbReference type="InterPro" id="IPR038750">
    <property type="entry name" value="YczE/YyaS-like"/>
</dbReference>